<sequence>MYINLELIGNGVKVSVDFTVYSNSHRIADSGYKLELSKEPLHTTVFTKEQAAEWRVYNAVDGDMFKPAKPTLPPGGSA</sequence>
<evidence type="ECO:0008006" key="3">
    <source>
        <dbReference type="Google" id="ProtNLM"/>
    </source>
</evidence>
<accession>A0A2U7NJF6</accession>
<name>A0A2U7NJF6_9CAUD</name>
<organism evidence="1 2">
    <name type="scientific">Pseudomonas phage PspYZU05</name>
    <dbReference type="NCBI Taxonomy" id="1983556"/>
    <lineage>
        <taxon>Viruses</taxon>
        <taxon>Duplodnaviria</taxon>
        <taxon>Heunggongvirae</taxon>
        <taxon>Uroviricota</taxon>
        <taxon>Caudoviricetes</taxon>
        <taxon>Pantevenvirales</taxon>
        <taxon>Straboviridae</taxon>
        <taxon>Jiangsuvirus</taxon>
        <taxon>Jiangsuvirus pspyzu05</taxon>
    </lineage>
</organism>
<dbReference type="InterPro" id="IPR038151">
    <property type="entry name" value="Soc_sf"/>
</dbReference>
<proteinExistence type="predicted"/>
<protein>
    <recommendedName>
        <fullName evidence="3">Small outer capsid protein</fullName>
    </recommendedName>
</protein>
<reference evidence="1 2" key="1">
    <citation type="submission" date="2017-04" db="EMBL/GenBank/DDBJ databases">
        <title>Isolation of lytic bacteriophages infecting Pseudomonas strains for biocontrol of fish and shrimp spoilage during chilled storage.</title>
        <authorList>
            <person name="Yang Z."/>
            <person name="Tao X."/>
            <person name="Gao L."/>
            <person name="Rao S."/>
        </authorList>
    </citation>
    <scope>NUCLEOTIDE SEQUENCE [LARGE SCALE GENOMIC DNA]</scope>
</reference>
<dbReference type="Proteomes" id="UP000247773">
    <property type="component" value="Genome"/>
</dbReference>
<keyword evidence="2" id="KW-1185">Reference proteome</keyword>
<evidence type="ECO:0000313" key="1">
    <source>
        <dbReference type="EMBL" id="ASD51984.1"/>
    </source>
</evidence>
<dbReference type="Gene3D" id="3.90.930.20">
    <property type="entry name" value="Small outer capsid protein Soc"/>
    <property type="match status" value="1"/>
</dbReference>
<gene>
    <name evidence="1" type="ORF">PspYZU05_32</name>
</gene>
<evidence type="ECO:0000313" key="2">
    <source>
        <dbReference type="Proteomes" id="UP000247773"/>
    </source>
</evidence>
<dbReference type="EMBL" id="KY971610">
    <property type="protein sequence ID" value="ASD51984.1"/>
    <property type="molecule type" value="Genomic_DNA"/>
</dbReference>